<dbReference type="GeneID" id="39982327"/>
<gene>
    <name evidence="3" type="ORF">TM35_000043530</name>
</gene>
<accession>A0A1X0P6F2</accession>
<evidence type="ECO:0000313" key="3">
    <source>
        <dbReference type="EMBL" id="ORC92139.1"/>
    </source>
</evidence>
<dbReference type="AlphaFoldDB" id="A0A1X0P6F2"/>
<dbReference type="OrthoDB" id="265810at2759"/>
<proteinExistence type="predicted"/>
<feature type="region of interest" description="Disordered" evidence="2">
    <location>
        <begin position="1"/>
        <end position="92"/>
    </location>
</feature>
<dbReference type="Proteomes" id="UP000192257">
    <property type="component" value="Unassembled WGS sequence"/>
</dbReference>
<name>A0A1X0P6F2_9TRYP</name>
<evidence type="ECO:0000313" key="4">
    <source>
        <dbReference type="Proteomes" id="UP000192257"/>
    </source>
</evidence>
<organism evidence="3 4">
    <name type="scientific">Trypanosoma theileri</name>
    <dbReference type="NCBI Taxonomy" id="67003"/>
    <lineage>
        <taxon>Eukaryota</taxon>
        <taxon>Discoba</taxon>
        <taxon>Euglenozoa</taxon>
        <taxon>Kinetoplastea</taxon>
        <taxon>Metakinetoplastina</taxon>
        <taxon>Trypanosomatida</taxon>
        <taxon>Trypanosomatidae</taxon>
        <taxon>Trypanosoma</taxon>
    </lineage>
</organism>
<dbReference type="EMBL" id="NBCO01000004">
    <property type="protein sequence ID" value="ORC92139.1"/>
    <property type="molecule type" value="Genomic_DNA"/>
</dbReference>
<evidence type="ECO:0000256" key="1">
    <source>
        <dbReference type="SAM" id="Coils"/>
    </source>
</evidence>
<evidence type="ECO:0000256" key="2">
    <source>
        <dbReference type="SAM" id="MobiDB-lite"/>
    </source>
</evidence>
<comment type="caution">
    <text evidence="3">The sequence shown here is derived from an EMBL/GenBank/DDBJ whole genome shotgun (WGS) entry which is preliminary data.</text>
</comment>
<feature type="region of interest" description="Disordered" evidence="2">
    <location>
        <begin position="694"/>
        <end position="729"/>
    </location>
</feature>
<feature type="compositionally biased region" description="Basic and acidic residues" evidence="2">
    <location>
        <begin position="697"/>
        <end position="713"/>
    </location>
</feature>
<feature type="region of interest" description="Disordered" evidence="2">
    <location>
        <begin position="777"/>
        <end position="839"/>
    </location>
</feature>
<feature type="compositionally biased region" description="Basic and acidic residues" evidence="2">
    <location>
        <begin position="812"/>
        <end position="835"/>
    </location>
</feature>
<sequence length="865" mass="100592">MSSSDDEWLNPPTFNSWKNPTSGGRSGESELLAARRAAAQRQREEASRRVVSNQQLTQPLTPALDVSSNRSEQKSQQQQSKEQKSGVTEEMVETLRRELEAKKKLLDASKEKENALREKWRAQKAQRSAEISQLDMKIRRQQDAIEEMKSAAEREVLEIEDEQQKQLKEERIKMETAIREEYEPLIESKRNYLEELKQKEAKLKAELNAGDSVKDLVSKCIGSALNTILQRVDDMFAANSSETNDWETELQRLVRREVRSSFAVTTDSEAQHEREDYQKYFKDTLEFWRKAEEEEREYVLKMDEQLLLDLQSMIHDDLNRLQHEEMSMEELYVESREAWAAQHQEMLKREMEAAMNRRAAEFEEQRTLRHQLHLERMKAVEEKQRDMIEKQRWFHEKQMALLREQHAKEEQIAEMRARAVAASEAEISRSIEEFTRTVQAVEGLLERLKEYRSVVEDGRTALDCDQRRILESREATLSMLQDVVTKQTVSVSEEHNALSATLGKLETVRHGVQQHLEEERVWLGQQQAKFAQGKADWEREYRRWRRAVEEERCHVRERFGGALSALRHASEALAEESRGLEADRTALEAGLHGARTALEAEGAALRERADGLRQRGEALAAQLATLGERGAAIRSAGQQLQRERASLVEAREGLRREADDLRHANHCLQLMRGQLHSTHAQQQTNAMQYELRTAQGTRRELQKEREEKEELRRRQTRPTPVAPPHSSIIVPTVSQNTNRLPLRVLTELREMLGKQKKHHHNNKWDIHGARETITDLKLDFNSTTEPEEELRRARAKTHESTHRKQQQQQHQQQKEKAKQKQERYVDPNDPSRDTSSHLYESSNNFTYLIPFSDTGSTQTSLQTSA</sequence>
<feature type="compositionally biased region" description="Polar residues" evidence="2">
    <location>
        <begin position="12"/>
        <end position="23"/>
    </location>
</feature>
<reference evidence="3 4" key="1">
    <citation type="submission" date="2017-03" db="EMBL/GenBank/DDBJ databases">
        <title>An alternative strategy for trypanosome survival in the mammalian bloodstream revealed through genome and transcriptome analysis of the ubiquitous bovine parasite Trypanosoma (Megatrypanum) theileri.</title>
        <authorList>
            <person name="Kelly S."/>
            <person name="Ivens A."/>
            <person name="Mott A."/>
            <person name="O'Neill E."/>
            <person name="Emms D."/>
            <person name="Macleod O."/>
            <person name="Voorheis P."/>
            <person name="Matthews J."/>
            <person name="Matthews K."/>
            <person name="Carrington M."/>
        </authorList>
    </citation>
    <scope>NUCLEOTIDE SEQUENCE [LARGE SCALE GENOMIC DNA]</scope>
    <source>
        <strain evidence="3">Edinburgh</strain>
    </source>
</reference>
<feature type="compositionally biased region" description="Low complexity" evidence="2">
    <location>
        <begin position="29"/>
        <end position="40"/>
    </location>
</feature>
<keyword evidence="4" id="KW-1185">Reference proteome</keyword>
<feature type="compositionally biased region" description="Polar residues" evidence="2">
    <location>
        <begin position="50"/>
        <end position="70"/>
    </location>
</feature>
<keyword evidence="1" id="KW-0175">Coiled coil</keyword>
<dbReference type="VEuPathDB" id="TriTrypDB:TM35_000043530"/>
<feature type="coiled-coil region" evidence="1">
    <location>
        <begin position="92"/>
        <end position="213"/>
    </location>
</feature>
<feature type="compositionally biased region" description="Basic and acidic residues" evidence="2">
    <location>
        <begin position="789"/>
        <end position="802"/>
    </location>
</feature>
<feature type="coiled-coil region" evidence="1">
    <location>
        <begin position="595"/>
        <end position="664"/>
    </location>
</feature>
<protein>
    <submittedName>
        <fullName evidence="3">Uncharacterized protein</fullName>
    </submittedName>
</protein>
<dbReference type="RefSeq" id="XP_028886205.1">
    <property type="nucleotide sequence ID" value="XM_029022547.1"/>
</dbReference>